<feature type="domain" description="Heterokaryon incompatibility" evidence="1">
    <location>
        <begin position="25"/>
        <end position="145"/>
    </location>
</feature>
<reference evidence="2" key="1">
    <citation type="submission" date="2019-04" db="EMBL/GenBank/DDBJ databases">
        <title>Sequencing of skin fungus with MAO and IRED activity.</title>
        <authorList>
            <person name="Marsaioli A.J."/>
            <person name="Bonatto J.M.C."/>
            <person name="Reis Junior O."/>
        </authorList>
    </citation>
    <scope>NUCLEOTIDE SEQUENCE</scope>
    <source>
        <strain evidence="2">30M1</strain>
    </source>
</reference>
<proteinExistence type="predicted"/>
<dbReference type="InterPro" id="IPR010730">
    <property type="entry name" value="HET"/>
</dbReference>
<dbReference type="PANTHER" id="PTHR10622:SF11">
    <property type="entry name" value="HET-DOMAIN-CONTAINING PROTEIN"/>
    <property type="match status" value="1"/>
</dbReference>
<keyword evidence="3" id="KW-1185">Reference proteome</keyword>
<sequence length="295" mass="33375">MRLLQRNDTGEYTLTKFTEDNIPQYAILSHTWGDEDDEVSLTDLEKGTAPTKPGYRKLNFCAKQAAKDGISYFWIDTCCIDQSSSADVSRAINSMFAWYSSAATCYVYLSDVSTTSLPSTSPIQQDWFHAFKHSRWFTRGWTLQELLAPESVHFFSADGKHLGSKEQLLQELHSITNINIAALNKTPLSAFSFDERMSWTRNRQTKLKEDLVYSLLGIFDIHMPLLYGEGYDKALVRLKREYDASQHHHPSQFPKPGDHITNTYHAPVFNGAVTGRNVITGPHVTGGSTMNFNFG</sequence>
<organism evidence="2 3">
    <name type="scientific">Curvularia kusanoi</name>
    <name type="common">Cochliobolus kusanoi</name>
    <dbReference type="NCBI Taxonomy" id="90978"/>
    <lineage>
        <taxon>Eukaryota</taxon>
        <taxon>Fungi</taxon>
        <taxon>Dikarya</taxon>
        <taxon>Ascomycota</taxon>
        <taxon>Pezizomycotina</taxon>
        <taxon>Dothideomycetes</taxon>
        <taxon>Pleosporomycetidae</taxon>
        <taxon>Pleosporales</taxon>
        <taxon>Pleosporineae</taxon>
        <taxon>Pleosporaceae</taxon>
        <taxon>Curvularia</taxon>
    </lineage>
</organism>
<evidence type="ECO:0000259" key="1">
    <source>
        <dbReference type="Pfam" id="PF06985"/>
    </source>
</evidence>
<evidence type="ECO:0000313" key="3">
    <source>
        <dbReference type="Proteomes" id="UP000801428"/>
    </source>
</evidence>
<dbReference type="AlphaFoldDB" id="A0A9P4W293"/>
<dbReference type="Proteomes" id="UP000801428">
    <property type="component" value="Unassembled WGS sequence"/>
</dbReference>
<accession>A0A9P4W293</accession>
<protein>
    <recommendedName>
        <fullName evidence="1">Heterokaryon incompatibility domain-containing protein</fullName>
    </recommendedName>
</protein>
<dbReference type="PANTHER" id="PTHR10622">
    <property type="entry name" value="HET DOMAIN-CONTAINING PROTEIN"/>
    <property type="match status" value="1"/>
</dbReference>
<gene>
    <name evidence="2" type="ORF">E8E13_002912</name>
</gene>
<dbReference type="OrthoDB" id="674604at2759"/>
<name>A0A9P4W293_CURKU</name>
<evidence type="ECO:0000313" key="2">
    <source>
        <dbReference type="EMBL" id="KAF2994400.1"/>
    </source>
</evidence>
<comment type="caution">
    <text evidence="2">The sequence shown here is derived from an EMBL/GenBank/DDBJ whole genome shotgun (WGS) entry which is preliminary data.</text>
</comment>
<dbReference type="EMBL" id="SWKU01000041">
    <property type="protein sequence ID" value="KAF2994400.1"/>
    <property type="molecule type" value="Genomic_DNA"/>
</dbReference>
<dbReference type="Pfam" id="PF06985">
    <property type="entry name" value="HET"/>
    <property type="match status" value="1"/>
</dbReference>